<evidence type="ECO:0000256" key="2">
    <source>
        <dbReference type="ARBA" id="ARBA00008019"/>
    </source>
</evidence>
<feature type="domain" description="Pepsin inhibitor-3-like repeated" evidence="7">
    <location>
        <begin position="31"/>
        <end position="72"/>
    </location>
</feature>
<evidence type="ECO:0000256" key="5">
    <source>
        <dbReference type="ARBA" id="ARBA00023157"/>
    </source>
</evidence>
<feature type="signal peptide" evidence="6">
    <location>
        <begin position="1"/>
        <end position="20"/>
    </location>
</feature>
<evidence type="ECO:0000313" key="9">
    <source>
        <dbReference type="WBParaSite" id="PSAMB.scaffold3674size17315.g22260.t1"/>
    </source>
</evidence>
<evidence type="ECO:0000256" key="1">
    <source>
        <dbReference type="ARBA" id="ARBA00004613"/>
    </source>
</evidence>
<evidence type="ECO:0000256" key="4">
    <source>
        <dbReference type="ARBA" id="ARBA00022729"/>
    </source>
</evidence>
<keyword evidence="3" id="KW-0964">Secreted</keyword>
<evidence type="ECO:0000313" key="8">
    <source>
        <dbReference type="Proteomes" id="UP000887566"/>
    </source>
</evidence>
<evidence type="ECO:0000259" key="7">
    <source>
        <dbReference type="Pfam" id="PF06394"/>
    </source>
</evidence>
<evidence type="ECO:0000256" key="6">
    <source>
        <dbReference type="SAM" id="SignalP"/>
    </source>
</evidence>
<dbReference type="Pfam" id="PF06394">
    <property type="entry name" value="Pepsin-I3"/>
    <property type="match status" value="1"/>
</dbReference>
<comment type="subcellular location">
    <subcellularLocation>
        <location evidence="1">Secreted</location>
    </subcellularLocation>
</comment>
<dbReference type="Gene3D" id="3.30.1120.50">
    <property type="entry name" value="Pepsin inhibitor-3"/>
    <property type="match status" value="1"/>
</dbReference>
<keyword evidence="4 6" id="KW-0732">Signal</keyword>
<dbReference type="WBParaSite" id="PSAMB.scaffold3674size17315.g22260.t1">
    <property type="protein sequence ID" value="PSAMB.scaffold3674size17315.g22260.t1"/>
    <property type="gene ID" value="PSAMB.scaffold3674size17315.g22260"/>
</dbReference>
<dbReference type="PANTHER" id="PTHR37969:SF3">
    <property type="entry name" value="PROTEIN CBG13131"/>
    <property type="match status" value="1"/>
</dbReference>
<protein>
    <submittedName>
        <fullName evidence="9">Pepsin inhibitor-3-like repeated domain-containing protein</fullName>
    </submittedName>
</protein>
<reference evidence="9" key="1">
    <citation type="submission" date="2022-11" db="UniProtKB">
        <authorList>
            <consortium name="WormBaseParasite"/>
        </authorList>
    </citation>
    <scope>IDENTIFICATION</scope>
</reference>
<dbReference type="PANTHER" id="PTHR37969">
    <property type="entry name" value="PROTEIN CBG07421-RELATED"/>
    <property type="match status" value="1"/>
</dbReference>
<dbReference type="Proteomes" id="UP000887566">
    <property type="component" value="Unplaced"/>
</dbReference>
<dbReference type="AlphaFoldDB" id="A0A914WD27"/>
<keyword evidence="5" id="KW-1015">Disulfide bond</keyword>
<dbReference type="InterPro" id="IPR010480">
    <property type="entry name" value="Pepsin-I3"/>
</dbReference>
<name>A0A914WD27_9BILA</name>
<accession>A0A914WD27</accession>
<dbReference type="InterPro" id="IPR051901">
    <property type="entry name" value="Protease_Inhibitor_I33"/>
</dbReference>
<dbReference type="GO" id="GO:0005576">
    <property type="term" value="C:extracellular region"/>
    <property type="evidence" value="ECO:0007669"/>
    <property type="project" value="UniProtKB-SubCell"/>
</dbReference>
<evidence type="ECO:0000256" key="3">
    <source>
        <dbReference type="ARBA" id="ARBA00022525"/>
    </source>
</evidence>
<feature type="chain" id="PRO_5037409856" evidence="6">
    <location>
        <begin position="21"/>
        <end position="178"/>
    </location>
</feature>
<dbReference type="InterPro" id="IPR038412">
    <property type="entry name" value="Pepsin-I3_sf"/>
</dbReference>
<sequence length="178" mass="19379">MELRVLGLLCCAAYLYFTEGKVKRAVGIGGGGGGVTCVVTGNRLLRNGVFMRELKPEEQTAAQNYHRQLSQWLEAKYSRSKLPAEPVTPSFCSIGSDQAPTPTAVDCSITDNGVYITWYNVGQPADRVFARNLTTEERAGRIVTSANNSTRTRTSPLMSALSSPCIVMHVYTPSEQTP</sequence>
<keyword evidence="8" id="KW-1185">Reference proteome</keyword>
<organism evidence="8 9">
    <name type="scientific">Plectus sambesii</name>
    <dbReference type="NCBI Taxonomy" id="2011161"/>
    <lineage>
        <taxon>Eukaryota</taxon>
        <taxon>Metazoa</taxon>
        <taxon>Ecdysozoa</taxon>
        <taxon>Nematoda</taxon>
        <taxon>Chromadorea</taxon>
        <taxon>Plectida</taxon>
        <taxon>Plectina</taxon>
        <taxon>Plectoidea</taxon>
        <taxon>Plectidae</taxon>
        <taxon>Plectus</taxon>
    </lineage>
</organism>
<proteinExistence type="inferred from homology"/>
<comment type="similarity">
    <text evidence="2">Belongs to the protease inhibitor I33 family.</text>
</comment>
<dbReference type="SUPFAM" id="SSF55149">
    <property type="entry name" value="Pepsin inhibitor-3"/>
    <property type="match status" value="1"/>
</dbReference>